<dbReference type="EMBL" id="CM037616">
    <property type="protein sequence ID" value="KAH7991312.1"/>
    <property type="molecule type" value="Genomic_DNA"/>
</dbReference>
<organism evidence="1 2">
    <name type="scientific">Sphaerodactylus townsendi</name>
    <dbReference type="NCBI Taxonomy" id="933632"/>
    <lineage>
        <taxon>Eukaryota</taxon>
        <taxon>Metazoa</taxon>
        <taxon>Chordata</taxon>
        <taxon>Craniata</taxon>
        <taxon>Vertebrata</taxon>
        <taxon>Euteleostomi</taxon>
        <taxon>Lepidosauria</taxon>
        <taxon>Squamata</taxon>
        <taxon>Bifurcata</taxon>
        <taxon>Gekkota</taxon>
        <taxon>Sphaerodactylidae</taxon>
        <taxon>Sphaerodactylus</taxon>
    </lineage>
</organism>
<evidence type="ECO:0000313" key="2">
    <source>
        <dbReference type="Proteomes" id="UP000827872"/>
    </source>
</evidence>
<accession>A0ACB8EFN4</accession>
<sequence>METGHDNAPARRVRLDCKREQGGKRFKADPDCLGAQAGAVRESEKGISLEHVKQEPSEQLWHGCEGQWQPLLKVMETPSSEEGHLELPGQQAHAGCSESPLDVTQQLRGSEVPQLQFGSIKDPQDATLATDKTVKDEFPGEATGPLQKVEARFPKVEDPPLDSCQRSLSGDIKQEDDSDPSVPEGSRIVSEVKEENLSKEDTLTDVPGTAGGSAPGSISSPSKSVLLRLLKEEPGTICDPSCCFYPLVMARERSHAEYVYDNAVHSSTVPMQTKPLKLAHDLHYCLTLAQQKKGLAQGIQYGACGGTVRKIKEENLSDEDSLVEAPLASEGRAQRSISSPNKSALVKLPKEERGTTCKPSDGSVRQIKEENMSQEDSLVDAPAKAEGHAQWNVAFPSGSASVGLLKGEPGTTCHPDSLSSANDKTAAVKVEEKPGKSGEGEPQGAVLGGEEESKGTSGQMVAGEREEPGIVLYRKGLVLMIFLPFSRPLMNYMPSFGLSKENWHAK</sequence>
<name>A0ACB8EFN4_9SAUR</name>
<evidence type="ECO:0000313" key="1">
    <source>
        <dbReference type="EMBL" id="KAH7991312.1"/>
    </source>
</evidence>
<proteinExistence type="predicted"/>
<keyword evidence="2" id="KW-1185">Reference proteome</keyword>
<reference evidence="1" key="1">
    <citation type="submission" date="2021-08" db="EMBL/GenBank/DDBJ databases">
        <title>The first chromosome-level gecko genome reveals the dynamic sex chromosomes of Neotropical dwarf geckos (Sphaerodactylidae: Sphaerodactylus).</title>
        <authorList>
            <person name="Pinto B.J."/>
            <person name="Keating S.E."/>
            <person name="Gamble T."/>
        </authorList>
    </citation>
    <scope>NUCLEOTIDE SEQUENCE</scope>
    <source>
        <strain evidence="1">TG3544</strain>
    </source>
</reference>
<protein>
    <submittedName>
        <fullName evidence="1">Uncharacterized protein</fullName>
    </submittedName>
</protein>
<dbReference type="Proteomes" id="UP000827872">
    <property type="component" value="Linkage Group LG03"/>
</dbReference>
<gene>
    <name evidence="1" type="ORF">K3G42_004557</name>
</gene>
<comment type="caution">
    <text evidence="1">The sequence shown here is derived from an EMBL/GenBank/DDBJ whole genome shotgun (WGS) entry which is preliminary data.</text>
</comment>